<dbReference type="CDD" id="cd17321">
    <property type="entry name" value="MFS_MMR_MDR_like"/>
    <property type="match status" value="1"/>
</dbReference>
<sequence length="523" mass="53568">MAETGTVALAGRREWIGLAVLTLPTMVAMLDLNVVILALPRLGAALHAGSSEQLWITDIYGFLIAGFLVTMGRLGDRIGYRRLLLSGAGAFAVLSVAAAYTTSPELLIAVRALLGIAGATIMPMTLALIRNMFKDAKQMATAVGLWSMAMMAGISLGPAVGGLLLNSFWWGSVFLIAVPVMVVLLALGPALLPESHNPTSGRLDFVSVALSLAAILPLIYGLKELARSGLAVTSVVACVVGVSFGIVFVRRQRRLADPLLDLSLFGARAIGGGLALYLLAGLALTGCGLLLSQHLQLVEGFSPLTAALWMLVPAAVMVIGIQIVMQLAKRVRPGSILTGGMLIAAAGMVVLTQVDAVGGLPTLMLGVGVVFAGVNAVPALTNQLVMQSAPPDKAGSVGSLSTTAGELGSALGIAGLGSLATLFYQGRVQVPAQVAPETAAAANESIAGAIAGARQLPTAVGNDLLTAARETFNTAFANVAGLCALVFLVLAVLAFATLRKVPLIGTQPDQDDMTTPQPSDLVA</sequence>
<dbReference type="GO" id="GO:0005886">
    <property type="term" value="C:plasma membrane"/>
    <property type="evidence" value="ECO:0007669"/>
    <property type="project" value="UniProtKB-SubCell"/>
</dbReference>
<feature type="transmembrane region" description="Helical" evidence="7">
    <location>
        <begin position="475"/>
        <end position="498"/>
    </location>
</feature>
<comment type="caution">
    <text evidence="9">The sequence shown here is derived from an EMBL/GenBank/DDBJ whole genome shotgun (WGS) entry which is preliminary data.</text>
</comment>
<feature type="domain" description="Major facilitator superfamily (MFS) profile" evidence="8">
    <location>
        <begin position="17"/>
        <end position="498"/>
    </location>
</feature>
<dbReference type="Gene3D" id="1.20.1250.20">
    <property type="entry name" value="MFS general substrate transporter like domains"/>
    <property type="match status" value="1"/>
</dbReference>
<keyword evidence="3" id="KW-1003">Cell membrane</keyword>
<dbReference type="AlphaFoldDB" id="A0A8J3VJ67"/>
<evidence type="ECO:0000256" key="6">
    <source>
        <dbReference type="ARBA" id="ARBA00023136"/>
    </source>
</evidence>
<dbReference type="Proteomes" id="UP000612899">
    <property type="component" value="Unassembled WGS sequence"/>
</dbReference>
<proteinExistence type="predicted"/>
<feature type="transmembrane region" description="Helical" evidence="7">
    <location>
        <begin position="203"/>
        <end position="222"/>
    </location>
</feature>
<feature type="transmembrane region" description="Helical" evidence="7">
    <location>
        <begin position="360"/>
        <end position="380"/>
    </location>
</feature>
<reference evidence="9" key="1">
    <citation type="submission" date="2021-01" db="EMBL/GenBank/DDBJ databases">
        <title>Whole genome shotgun sequence of Rhizocola hellebori NBRC 109834.</title>
        <authorList>
            <person name="Komaki H."/>
            <person name="Tamura T."/>
        </authorList>
    </citation>
    <scope>NUCLEOTIDE SEQUENCE</scope>
    <source>
        <strain evidence="9">NBRC 109834</strain>
    </source>
</reference>
<feature type="transmembrane region" description="Helical" evidence="7">
    <location>
        <begin position="15"/>
        <end position="39"/>
    </location>
</feature>
<feature type="transmembrane region" description="Helical" evidence="7">
    <location>
        <begin position="83"/>
        <end position="100"/>
    </location>
</feature>
<name>A0A8J3VJ67_9ACTN</name>
<keyword evidence="5 7" id="KW-1133">Transmembrane helix</keyword>
<dbReference type="GO" id="GO:0022857">
    <property type="term" value="F:transmembrane transporter activity"/>
    <property type="evidence" value="ECO:0007669"/>
    <property type="project" value="InterPro"/>
</dbReference>
<evidence type="ECO:0000259" key="8">
    <source>
        <dbReference type="PROSITE" id="PS50850"/>
    </source>
</evidence>
<feature type="transmembrane region" description="Helical" evidence="7">
    <location>
        <begin position="141"/>
        <end position="161"/>
    </location>
</feature>
<dbReference type="EMBL" id="BONY01000047">
    <property type="protein sequence ID" value="GIH08320.1"/>
    <property type="molecule type" value="Genomic_DNA"/>
</dbReference>
<dbReference type="InterPro" id="IPR020846">
    <property type="entry name" value="MFS_dom"/>
</dbReference>
<evidence type="ECO:0000256" key="1">
    <source>
        <dbReference type="ARBA" id="ARBA00004651"/>
    </source>
</evidence>
<keyword evidence="10" id="KW-1185">Reference proteome</keyword>
<dbReference type="InterPro" id="IPR036259">
    <property type="entry name" value="MFS_trans_sf"/>
</dbReference>
<protein>
    <submittedName>
        <fullName evidence="9">MFS transporter</fullName>
    </submittedName>
</protein>
<gene>
    <name evidence="9" type="ORF">Rhe02_63870</name>
</gene>
<keyword evidence="4 7" id="KW-0812">Transmembrane</keyword>
<evidence type="ECO:0000256" key="7">
    <source>
        <dbReference type="SAM" id="Phobius"/>
    </source>
</evidence>
<comment type="subcellular location">
    <subcellularLocation>
        <location evidence="1">Cell membrane</location>
        <topology evidence="1">Multi-pass membrane protein</topology>
    </subcellularLocation>
</comment>
<evidence type="ECO:0000256" key="2">
    <source>
        <dbReference type="ARBA" id="ARBA00022448"/>
    </source>
</evidence>
<evidence type="ECO:0000256" key="4">
    <source>
        <dbReference type="ARBA" id="ARBA00022692"/>
    </source>
</evidence>
<feature type="transmembrane region" description="Helical" evidence="7">
    <location>
        <begin position="54"/>
        <end position="71"/>
    </location>
</feature>
<accession>A0A8J3VJ67</accession>
<feature type="transmembrane region" description="Helical" evidence="7">
    <location>
        <begin position="228"/>
        <end position="249"/>
    </location>
</feature>
<dbReference type="InterPro" id="IPR011701">
    <property type="entry name" value="MFS"/>
</dbReference>
<keyword evidence="2" id="KW-0813">Transport</keyword>
<evidence type="ECO:0000313" key="9">
    <source>
        <dbReference type="EMBL" id="GIH08320.1"/>
    </source>
</evidence>
<dbReference type="RefSeq" id="WP_239124174.1">
    <property type="nucleotide sequence ID" value="NZ_BONY01000047.1"/>
</dbReference>
<organism evidence="9 10">
    <name type="scientific">Rhizocola hellebori</name>
    <dbReference type="NCBI Taxonomy" id="1392758"/>
    <lineage>
        <taxon>Bacteria</taxon>
        <taxon>Bacillati</taxon>
        <taxon>Actinomycetota</taxon>
        <taxon>Actinomycetes</taxon>
        <taxon>Micromonosporales</taxon>
        <taxon>Micromonosporaceae</taxon>
        <taxon>Rhizocola</taxon>
    </lineage>
</organism>
<dbReference type="PANTHER" id="PTHR42718:SF47">
    <property type="entry name" value="METHYL VIOLOGEN RESISTANCE PROTEIN SMVA"/>
    <property type="match status" value="1"/>
</dbReference>
<evidence type="ECO:0000313" key="10">
    <source>
        <dbReference type="Proteomes" id="UP000612899"/>
    </source>
</evidence>
<evidence type="ECO:0000256" key="5">
    <source>
        <dbReference type="ARBA" id="ARBA00022989"/>
    </source>
</evidence>
<feature type="transmembrane region" description="Helical" evidence="7">
    <location>
        <begin position="304"/>
        <end position="324"/>
    </location>
</feature>
<dbReference type="Pfam" id="PF07690">
    <property type="entry name" value="MFS_1"/>
    <property type="match status" value="1"/>
</dbReference>
<dbReference type="PANTHER" id="PTHR42718">
    <property type="entry name" value="MAJOR FACILITATOR SUPERFAMILY MULTIDRUG TRANSPORTER MFSC"/>
    <property type="match status" value="1"/>
</dbReference>
<feature type="transmembrane region" description="Helical" evidence="7">
    <location>
        <begin position="270"/>
        <end position="292"/>
    </location>
</feature>
<feature type="transmembrane region" description="Helical" evidence="7">
    <location>
        <begin position="106"/>
        <end position="129"/>
    </location>
</feature>
<dbReference type="Gene3D" id="1.20.1720.10">
    <property type="entry name" value="Multidrug resistance protein D"/>
    <property type="match status" value="1"/>
</dbReference>
<feature type="transmembrane region" description="Helical" evidence="7">
    <location>
        <begin position="167"/>
        <end position="191"/>
    </location>
</feature>
<keyword evidence="6 7" id="KW-0472">Membrane</keyword>
<dbReference type="SUPFAM" id="SSF103473">
    <property type="entry name" value="MFS general substrate transporter"/>
    <property type="match status" value="1"/>
</dbReference>
<feature type="transmembrane region" description="Helical" evidence="7">
    <location>
        <begin position="336"/>
        <end position="354"/>
    </location>
</feature>
<evidence type="ECO:0000256" key="3">
    <source>
        <dbReference type="ARBA" id="ARBA00022475"/>
    </source>
</evidence>
<dbReference type="PROSITE" id="PS50850">
    <property type="entry name" value="MFS"/>
    <property type="match status" value="1"/>
</dbReference>